<feature type="compositionally biased region" description="Basic and acidic residues" evidence="1">
    <location>
        <begin position="1"/>
        <end position="12"/>
    </location>
</feature>
<dbReference type="EMBL" id="ML995841">
    <property type="protein sequence ID" value="KAF2768760.1"/>
    <property type="molecule type" value="Genomic_DNA"/>
</dbReference>
<dbReference type="AlphaFoldDB" id="A0A6G1L7Z6"/>
<protein>
    <submittedName>
        <fullName evidence="2">Uncharacterized protein</fullName>
    </submittedName>
</protein>
<sequence>MNITDTQRRSEANDSQQLGRPTSTGRSGRREGIFAEAVRTVPVHCTGGPLSAHTSLHHGITPRPRDTYADTVDRARHIITTSDVPSIREEAGAAVGQLSLQGTRPAREETETGTVQGPRDLHAKEIRWLLDAQATVTATDRGRETRGTAPRQQEVQRLGHETATGPEKRRIRTTDAEVCRQDATTDADIPDHHLLADIARSAKVNTSEGRGGTCKTKTTITTVIVGPDPHHHPAKLVIDRLARPSTNVRDAIAPRVCAATRATLTQTAAHGAL</sequence>
<proteinExistence type="predicted"/>
<feature type="region of interest" description="Disordered" evidence="1">
    <location>
        <begin position="1"/>
        <end position="31"/>
    </location>
</feature>
<evidence type="ECO:0000256" key="1">
    <source>
        <dbReference type="SAM" id="MobiDB-lite"/>
    </source>
</evidence>
<feature type="compositionally biased region" description="Basic and acidic residues" evidence="1">
    <location>
        <begin position="166"/>
        <end position="177"/>
    </location>
</feature>
<gene>
    <name evidence="2" type="ORF">EJ03DRAFT_351944</name>
</gene>
<evidence type="ECO:0000313" key="3">
    <source>
        <dbReference type="Proteomes" id="UP000799436"/>
    </source>
</evidence>
<name>A0A6G1L7Z6_9PEZI</name>
<feature type="region of interest" description="Disordered" evidence="1">
    <location>
        <begin position="137"/>
        <end position="177"/>
    </location>
</feature>
<evidence type="ECO:0000313" key="2">
    <source>
        <dbReference type="EMBL" id="KAF2768760.1"/>
    </source>
</evidence>
<keyword evidence="3" id="KW-1185">Reference proteome</keyword>
<dbReference type="Proteomes" id="UP000799436">
    <property type="component" value="Unassembled WGS sequence"/>
</dbReference>
<organism evidence="2 3">
    <name type="scientific">Teratosphaeria nubilosa</name>
    <dbReference type="NCBI Taxonomy" id="161662"/>
    <lineage>
        <taxon>Eukaryota</taxon>
        <taxon>Fungi</taxon>
        <taxon>Dikarya</taxon>
        <taxon>Ascomycota</taxon>
        <taxon>Pezizomycotina</taxon>
        <taxon>Dothideomycetes</taxon>
        <taxon>Dothideomycetidae</taxon>
        <taxon>Mycosphaerellales</taxon>
        <taxon>Teratosphaeriaceae</taxon>
        <taxon>Teratosphaeria</taxon>
    </lineage>
</organism>
<reference evidence="2" key="1">
    <citation type="journal article" date="2020" name="Stud. Mycol.">
        <title>101 Dothideomycetes genomes: a test case for predicting lifestyles and emergence of pathogens.</title>
        <authorList>
            <person name="Haridas S."/>
            <person name="Albert R."/>
            <person name="Binder M."/>
            <person name="Bloem J."/>
            <person name="Labutti K."/>
            <person name="Salamov A."/>
            <person name="Andreopoulos B."/>
            <person name="Baker S."/>
            <person name="Barry K."/>
            <person name="Bills G."/>
            <person name="Bluhm B."/>
            <person name="Cannon C."/>
            <person name="Castanera R."/>
            <person name="Culley D."/>
            <person name="Daum C."/>
            <person name="Ezra D."/>
            <person name="Gonzalez J."/>
            <person name="Henrissat B."/>
            <person name="Kuo A."/>
            <person name="Liang C."/>
            <person name="Lipzen A."/>
            <person name="Lutzoni F."/>
            <person name="Magnuson J."/>
            <person name="Mondo S."/>
            <person name="Nolan M."/>
            <person name="Ohm R."/>
            <person name="Pangilinan J."/>
            <person name="Park H.-J."/>
            <person name="Ramirez L."/>
            <person name="Alfaro M."/>
            <person name="Sun H."/>
            <person name="Tritt A."/>
            <person name="Yoshinaga Y."/>
            <person name="Zwiers L.-H."/>
            <person name="Turgeon B."/>
            <person name="Goodwin S."/>
            <person name="Spatafora J."/>
            <person name="Crous P."/>
            <person name="Grigoriev I."/>
        </authorList>
    </citation>
    <scope>NUCLEOTIDE SEQUENCE</scope>
    <source>
        <strain evidence="2">CBS 116005</strain>
    </source>
</reference>
<accession>A0A6G1L7Z6</accession>